<dbReference type="Gene3D" id="1.25.10.10">
    <property type="entry name" value="Leucine-rich Repeat Variant"/>
    <property type="match status" value="1"/>
</dbReference>
<dbReference type="GO" id="GO:0030131">
    <property type="term" value="C:clathrin adaptor complex"/>
    <property type="evidence" value="ECO:0007669"/>
    <property type="project" value="InterPro"/>
</dbReference>
<dbReference type="AlphaFoldDB" id="F4Q589"/>
<dbReference type="GO" id="GO:0030276">
    <property type="term" value="F:clathrin binding"/>
    <property type="evidence" value="ECO:0007669"/>
    <property type="project" value="InterPro"/>
</dbReference>
<dbReference type="GO" id="GO:0016192">
    <property type="term" value="P:vesicle-mediated transport"/>
    <property type="evidence" value="ECO:0007669"/>
    <property type="project" value="InterPro"/>
</dbReference>
<sequence length="808" mass="92702">MGSRQQPQQQQQQQDHSYFSEIKKGEVSELRTLLKNASNERDTEKIKSTLQRVVYYMTMGIDVSPLFPDIIMVVNTTDVVVKKLVYLYLCNYAVSGSSNDSLLLLVINTLSRDCLDPNPMIRGLALRSLCSLNSMTTFDYSFRGVLKGLGDASAYVRKTAIMGLAKLYNISPVDARKETFEEHMPKIYGMMMDQDGQVIVNAILTLDEISPNWEVSPSLVNHLLAKYKQVNEWGQTTIINTLTRFKLISEDQIFDFLNLFDDRLKQSNSALVLSIIKLFLQITENEPNIHEQVYERLKDPLITLMDNTDSNEIQFTILSHIHLLMSRSPDLFKHDFKYFYCRTKDPFYIKNLKIKILRELISETNAKDIVEELSEYVFEGDIQFIKQPIEAISFIVAKIESLSSTVLDIYTTFLSSNLEIVISYTVSALKDFLRFYPNQADQVLPLVVEHLVHVNLESDAIEALLWMFGEFPFSEQQIPYIIEQFFDSKFNDQPSNIKIQLLIAVIRIYLAKKKENGENRSGEIYPIMMMILEECSSINCSPDLRDQFLFYYRSLIYDLEKTSSIINTKLNNNNNINNNSTSTLFVEDEILEIRDKIFEEFNTLSIVYGKHSTSFIKNPLTLLEKQKIIKEQLLISPTKTGTPPTNNNNNNNSNNNISPKMESQQQQLLQLVDVSHQLDSSTNNLISLFTLEKAAEIDTGQFQEMWMSLEEGHAMSIQLNQMPEIDRIESVLTTEGIQCLAYGSVDGVTKLYYHAKQIDDGPWFLVEIIIDETSHLMTLGFKSTDIQRLHSKFVTKFVSTLSNAISTN</sequence>
<dbReference type="InterPro" id="IPR015151">
    <property type="entry name" value="B-adaptin_app_sub_C"/>
</dbReference>
<name>F4Q589_CACFS</name>
<dbReference type="InterPro" id="IPR012295">
    <property type="entry name" value="TBP_dom_sf"/>
</dbReference>
<dbReference type="KEGG" id="dfa:DFA_08130"/>
<evidence type="ECO:0000256" key="5">
    <source>
        <dbReference type="ARBA" id="ARBA00023136"/>
    </source>
</evidence>
<gene>
    <name evidence="9" type="primary">ap4b1</name>
    <name evidence="9" type="ORF">DFA_08130</name>
</gene>
<evidence type="ECO:0000313" key="10">
    <source>
        <dbReference type="Proteomes" id="UP000007797"/>
    </source>
</evidence>
<evidence type="ECO:0000259" key="8">
    <source>
        <dbReference type="SMART" id="SM01020"/>
    </source>
</evidence>
<dbReference type="InterPro" id="IPR016342">
    <property type="entry name" value="AP_complex_bsu_1_2_4"/>
</dbReference>
<evidence type="ECO:0000256" key="4">
    <source>
        <dbReference type="ARBA" id="ARBA00022927"/>
    </source>
</evidence>
<dbReference type="InterPro" id="IPR002553">
    <property type="entry name" value="Clathrin/coatomer_adapt-like_N"/>
</dbReference>
<dbReference type="STRING" id="1054147.F4Q589"/>
<feature type="region of interest" description="Disordered" evidence="7">
    <location>
        <begin position="637"/>
        <end position="662"/>
    </location>
</feature>
<comment type="similarity">
    <text evidence="2 6">Belongs to the adaptor complexes large subunit family.</text>
</comment>
<dbReference type="Pfam" id="PF01602">
    <property type="entry name" value="Adaptin_N"/>
    <property type="match status" value="1"/>
</dbReference>
<dbReference type="Proteomes" id="UP000007797">
    <property type="component" value="Unassembled WGS sequence"/>
</dbReference>
<dbReference type="PANTHER" id="PTHR11134">
    <property type="entry name" value="ADAPTOR COMPLEX SUBUNIT BETA FAMILY MEMBER"/>
    <property type="match status" value="1"/>
</dbReference>
<accession>F4Q589</accession>
<dbReference type="InterPro" id="IPR026739">
    <property type="entry name" value="AP_beta"/>
</dbReference>
<keyword evidence="10" id="KW-1185">Reference proteome</keyword>
<dbReference type="SMART" id="SM01020">
    <property type="entry name" value="B2-adapt-app_C"/>
    <property type="match status" value="1"/>
</dbReference>
<dbReference type="InterPro" id="IPR011989">
    <property type="entry name" value="ARM-like"/>
</dbReference>
<dbReference type="GO" id="GO:0012505">
    <property type="term" value="C:endomembrane system"/>
    <property type="evidence" value="ECO:0007669"/>
    <property type="project" value="UniProtKB-SubCell"/>
</dbReference>
<evidence type="ECO:0000256" key="2">
    <source>
        <dbReference type="ARBA" id="ARBA00006613"/>
    </source>
</evidence>
<feature type="domain" description="Beta-adaptin appendage C-terminal subdomain" evidence="8">
    <location>
        <begin position="689"/>
        <end position="799"/>
    </location>
</feature>
<keyword evidence="5 6" id="KW-0472">Membrane</keyword>
<dbReference type="RefSeq" id="XP_004355632.1">
    <property type="nucleotide sequence ID" value="XM_004355579.1"/>
</dbReference>
<dbReference type="OMA" id="FIQRPTR"/>
<reference evidence="10" key="1">
    <citation type="journal article" date="2011" name="Genome Res.">
        <title>Phylogeny-wide analysis of social amoeba genomes highlights ancient origins for complex intercellular communication.</title>
        <authorList>
            <person name="Heidel A.J."/>
            <person name="Lawal H.M."/>
            <person name="Felder M."/>
            <person name="Schilde C."/>
            <person name="Helps N.R."/>
            <person name="Tunggal B."/>
            <person name="Rivero F."/>
            <person name="John U."/>
            <person name="Schleicher M."/>
            <person name="Eichinger L."/>
            <person name="Platzer M."/>
            <person name="Noegel A.A."/>
            <person name="Schaap P."/>
            <person name="Gloeckner G."/>
        </authorList>
    </citation>
    <scope>NUCLEOTIDE SEQUENCE [LARGE SCALE GENOMIC DNA]</scope>
    <source>
        <strain evidence="10">SH3</strain>
    </source>
</reference>
<dbReference type="GeneID" id="14869180"/>
<evidence type="ECO:0000256" key="6">
    <source>
        <dbReference type="PIRNR" id="PIRNR002291"/>
    </source>
</evidence>
<dbReference type="Gene3D" id="3.30.310.10">
    <property type="entry name" value="TATA-Binding Protein"/>
    <property type="match status" value="1"/>
</dbReference>
<dbReference type="Pfam" id="PF09066">
    <property type="entry name" value="B2-adapt-app_C"/>
    <property type="match status" value="1"/>
</dbReference>
<dbReference type="GO" id="GO:0006886">
    <property type="term" value="P:intracellular protein transport"/>
    <property type="evidence" value="ECO:0007669"/>
    <property type="project" value="InterPro"/>
</dbReference>
<protein>
    <recommendedName>
        <fullName evidence="6">AP complex subunit beta</fullName>
    </recommendedName>
</protein>
<proteinExistence type="inferred from homology"/>
<evidence type="ECO:0000256" key="1">
    <source>
        <dbReference type="ARBA" id="ARBA00004308"/>
    </source>
</evidence>
<comment type="subcellular location">
    <subcellularLocation>
        <location evidence="1">Endomembrane system</location>
    </subcellularLocation>
</comment>
<evidence type="ECO:0000256" key="7">
    <source>
        <dbReference type="SAM" id="MobiDB-lite"/>
    </source>
</evidence>
<dbReference type="OrthoDB" id="10254310at2759"/>
<organism evidence="9 10">
    <name type="scientific">Cavenderia fasciculata</name>
    <name type="common">Slime mold</name>
    <name type="synonym">Dictyostelium fasciculatum</name>
    <dbReference type="NCBI Taxonomy" id="261658"/>
    <lineage>
        <taxon>Eukaryota</taxon>
        <taxon>Amoebozoa</taxon>
        <taxon>Evosea</taxon>
        <taxon>Eumycetozoa</taxon>
        <taxon>Dictyostelia</taxon>
        <taxon>Acytosteliales</taxon>
        <taxon>Cavenderiaceae</taxon>
        <taxon>Cavenderia</taxon>
    </lineage>
</organism>
<dbReference type="EMBL" id="GL883021">
    <property type="protein sequence ID" value="EGG17148.1"/>
    <property type="molecule type" value="Genomic_DNA"/>
</dbReference>
<keyword evidence="4 6" id="KW-0653">Protein transport</keyword>
<evidence type="ECO:0000313" key="9">
    <source>
        <dbReference type="EMBL" id="EGG17148.1"/>
    </source>
</evidence>
<dbReference type="InterPro" id="IPR016024">
    <property type="entry name" value="ARM-type_fold"/>
</dbReference>
<evidence type="ECO:0000256" key="3">
    <source>
        <dbReference type="ARBA" id="ARBA00022448"/>
    </source>
</evidence>
<keyword evidence="3 6" id="KW-0813">Transport</keyword>
<dbReference type="SUPFAM" id="SSF48371">
    <property type="entry name" value="ARM repeat"/>
    <property type="match status" value="1"/>
</dbReference>
<feature type="compositionally biased region" description="Low complexity" evidence="7">
    <location>
        <begin position="646"/>
        <end position="656"/>
    </location>
</feature>
<dbReference type="PIRSF" id="PIRSF002291">
    <property type="entry name" value="AP_complex_beta"/>
    <property type="match status" value="1"/>
</dbReference>